<keyword evidence="2" id="KW-1185">Reference proteome</keyword>
<dbReference type="Proteomes" id="UP000185696">
    <property type="component" value="Unassembled WGS sequence"/>
</dbReference>
<gene>
    <name evidence="1" type="ORF">BLA60_34055</name>
</gene>
<comment type="caution">
    <text evidence="1">The sequence shown here is derived from an EMBL/GenBank/DDBJ whole genome shotgun (WGS) entry which is preliminary data.</text>
</comment>
<reference evidence="1 2" key="1">
    <citation type="submission" date="2016-12" db="EMBL/GenBank/DDBJ databases">
        <title>The draft genome sequence of Actinophytocola xinjiangensis.</title>
        <authorList>
            <person name="Wang W."/>
            <person name="Yuan L."/>
        </authorList>
    </citation>
    <scope>NUCLEOTIDE SEQUENCE [LARGE SCALE GENOMIC DNA]</scope>
    <source>
        <strain evidence="1 2">CGMCC 4.4663</strain>
    </source>
</reference>
<proteinExistence type="predicted"/>
<organism evidence="1 2">
    <name type="scientific">Actinophytocola xinjiangensis</name>
    <dbReference type="NCBI Taxonomy" id="485602"/>
    <lineage>
        <taxon>Bacteria</taxon>
        <taxon>Bacillati</taxon>
        <taxon>Actinomycetota</taxon>
        <taxon>Actinomycetes</taxon>
        <taxon>Pseudonocardiales</taxon>
        <taxon>Pseudonocardiaceae</taxon>
    </lineage>
</organism>
<evidence type="ECO:0000313" key="2">
    <source>
        <dbReference type="Proteomes" id="UP000185696"/>
    </source>
</evidence>
<dbReference type="EMBL" id="MSIF01000025">
    <property type="protein sequence ID" value="OLF05816.1"/>
    <property type="molecule type" value="Genomic_DNA"/>
</dbReference>
<name>A0A7Z0WF20_9PSEU</name>
<evidence type="ECO:0000313" key="1">
    <source>
        <dbReference type="EMBL" id="OLF05816.1"/>
    </source>
</evidence>
<protein>
    <submittedName>
        <fullName evidence="1">Uncharacterized protein</fullName>
    </submittedName>
</protein>
<accession>A0A7Z0WF20</accession>
<sequence length="135" mass="14890">MLVTASKRGYVWHRFRDDRHGPEVLAGVFGWDNCTDVLVLADEKGTHAYRAPVAPTSDVFAPTQVHWWYGRSDDAALPGTDKVLRGVTMVWVLRALLTLPDPGEPGGLPSVMPALKGTGVPGDRVPVRIRTWPRH</sequence>
<dbReference type="AlphaFoldDB" id="A0A7Z0WF20"/>